<gene>
    <name evidence="4" type="ORF">PVK06_010034</name>
</gene>
<dbReference type="Gene3D" id="3.40.50.2000">
    <property type="entry name" value="Glycogen Phosphorylase B"/>
    <property type="match status" value="1"/>
</dbReference>
<dbReference type="InterPro" id="IPR002213">
    <property type="entry name" value="UDP_glucos_trans"/>
</dbReference>
<dbReference type="SUPFAM" id="SSF53756">
    <property type="entry name" value="UDP-Glycosyltransferase/glycogen phosphorylase"/>
    <property type="match status" value="1"/>
</dbReference>
<evidence type="ECO:0000313" key="4">
    <source>
        <dbReference type="EMBL" id="KAK5841126.1"/>
    </source>
</evidence>
<comment type="similarity">
    <text evidence="1">Belongs to the UDP-glycosyltransferase family.</text>
</comment>
<dbReference type="PANTHER" id="PTHR11926">
    <property type="entry name" value="GLUCOSYL/GLUCURONOSYL TRANSFERASES"/>
    <property type="match status" value="1"/>
</dbReference>
<keyword evidence="2" id="KW-0328">Glycosyltransferase</keyword>
<evidence type="ECO:0000256" key="2">
    <source>
        <dbReference type="ARBA" id="ARBA00022676"/>
    </source>
</evidence>
<organism evidence="4 5">
    <name type="scientific">Gossypium arboreum</name>
    <name type="common">Tree cotton</name>
    <name type="synonym">Gossypium nanking</name>
    <dbReference type="NCBI Taxonomy" id="29729"/>
    <lineage>
        <taxon>Eukaryota</taxon>
        <taxon>Viridiplantae</taxon>
        <taxon>Streptophyta</taxon>
        <taxon>Embryophyta</taxon>
        <taxon>Tracheophyta</taxon>
        <taxon>Spermatophyta</taxon>
        <taxon>Magnoliopsida</taxon>
        <taxon>eudicotyledons</taxon>
        <taxon>Gunneridae</taxon>
        <taxon>Pentapetalae</taxon>
        <taxon>rosids</taxon>
        <taxon>malvids</taxon>
        <taxon>Malvales</taxon>
        <taxon>Malvaceae</taxon>
        <taxon>Malvoideae</taxon>
        <taxon>Gossypium</taxon>
    </lineage>
</organism>
<keyword evidence="5" id="KW-1185">Reference proteome</keyword>
<dbReference type="PANTHER" id="PTHR11926:SF870">
    <property type="entry name" value="UDP-GLYCOSYLTRANSFERASE 75B1"/>
    <property type="match status" value="1"/>
</dbReference>
<dbReference type="EMBL" id="JARKNE010000003">
    <property type="protein sequence ID" value="KAK5841126.1"/>
    <property type="molecule type" value="Genomic_DNA"/>
</dbReference>
<sequence length="103" mass="12063">MIQQLVWWISIHRRVEEMARALLSSRQLFLWVVKNRKDGGYEEKEKDKLTCREELEQFGMVVPWCLQVEVLSHSPLGCFVMYCGWNTMLESMVAGVLVVAFPQ</sequence>
<evidence type="ECO:0000256" key="3">
    <source>
        <dbReference type="ARBA" id="ARBA00022679"/>
    </source>
</evidence>
<evidence type="ECO:0000313" key="5">
    <source>
        <dbReference type="Proteomes" id="UP001358586"/>
    </source>
</evidence>
<name>A0ABR0QP75_GOSAR</name>
<dbReference type="Proteomes" id="UP001358586">
    <property type="component" value="Chromosome 3"/>
</dbReference>
<dbReference type="Pfam" id="PF00201">
    <property type="entry name" value="UDPGT"/>
    <property type="match status" value="1"/>
</dbReference>
<protein>
    <submittedName>
        <fullName evidence="4">Uncharacterized protein</fullName>
    </submittedName>
</protein>
<proteinExistence type="inferred from homology"/>
<accession>A0ABR0QP75</accession>
<reference evidence="4 5" key="1">
    <citation type="submission" date="2023-03" db="EMBL/GenBank/DDBJ databases">
        <title>WGS of Gossypium arboreum.</title>
        <authorList>
            <person name="Yu D."/>
        </authorList>
    </citation>
    <scope>NUCLEOTIDE SEQUENCE [LARGE SCALE GENOMIC DNA]</scope>
    <source>
        <tissue evidence="4">Leaf</tissue>
    </source>
</reference>
<evidence type="ECO:0000256" key="1">
    <source>
        <dbReference type="ARBA" id="ARBA00009995"/>
    </source>
</evidence>
<comment type="caution">
    <text evidence="4">The sequence shown here is derived from an EMBL/GenBank/DDBJ whole genome shotgun (WGS) entry which is preliminary data.</text>
</comment>
<keyword evidence="3" id="KW-0808">Transferase</keyword>